<dbReference type="InterPro" id="IPR050416">
    <property type="entry name" value="FAD-linked_Oxidoreductase"/>
</dbReference>
<keyword evidence="5" id="KW-0732">Signal</keyword>
<dbReference type="PANTHER" id="PTHR42973:SF13">
    <property type="entry name" value="FAD-BINDING PCMH-TYPE DOMAIN-CONTAINING PROTEIN"/>
    <property type="match status" value="1"/>
</dbReference>
<organism evidence="7 8">
    <name type="scientific">Lachnellula occidentalis</name>
    <dbReference type="NCBI Taxonomy" id="215460"/>
    <lineage>
        <taxon>Eukaryota</taxon>
        <taxon>Fungi</taxon>
        <taxon>Dikarya</taxon>
        <taxon>Ascomycota</taxon>
        <taxon>Pezizomycotina</taxon>
        <taxon>Leotiomycetes</taxon>
        <taxon>Helotiales</taxon>
        <taxon>Lachnaceae</taxon>
        <taxon>Lachnellula</taxon>
    </lineage>
</organism>
<dbReference type="InterPro" id="IPR016169">
    <property type="entry name" value="FAD-bd_PCMH_sub2"/>
</dbReference>
<dbReference type="PROSITE" id="PS51387">
    <property type="entry name" value="FAD_PCMH"/>
    <property type="match status" value="1"/>
</dbReference>
<accession>A0A8H8S789</accession>
<dbReference type="GO" id="GO:0016491">
    <property type="term" value="F:oxidoreductase activity"/>
    <property type="evidence" value="ECO:0007669"/>
    <property type="project" value="UniProtKB-KW"/>
</dbReference>
<dbReference type="InterPro" id="IPR016166">
    <property type="entry name" value="FAD-bd_PCMH"/>
</dbReference>
<feature type="chain" id="PRO_5034152601" evidence="5">
    <location>
        <begin position="25"/>
        <end position="557"/>
    </location>
</feature>
<protein>
    <submittedName>
        <fullName evidence="7">Putative FAD-linked oxidoreductase</fullName>
    </submittedName>
</protein>
<evidence type="ECO:0000256" key="3">
    <source>
        <dbReference type="ARBA" id="ARBA00022827"/>
    </source>
</evidence>
<dbReference type="InterPro" id="IPR006094">
    <property type="entry name" value="Oxid_FAD_bind_N"/>
</dbReference>
<evidence type="ECO:0000256" key="2">
    <source>
        <dbReference type="ARBA" id="ARBA00022630"/>
    </source>
</evidence>
<keyword evidence="4" id="KW-0560">Oxidoreductase</keyword>
<dbReference type="AlphaFoldDB" id="A0A8H8S789"/>
<feature type="domain" description="FAD-binding PCMH-type" evidence="6">
    <location>
        <begin position="56"/>
        <end position="228"/>
    </location>
</feature>
<proteinExistence type="inferred from homology"/>
<comment type="caution">
    <text evidence="7">The sequence shown here is derived from an EMBL/GenBank/DDBJ whole genome shotgun (WGS) entry which is preliminary data.</text>
</comment>
<name>A0A8H8S789_9HELO</name>
<gene>
    <name evidence="7" type="ORF">LOCC1_G001543</name>
</gene>
<dbReference type="SUPFAM" id="SSF56176">
    <property type="entry name" value="FAD-binding/transporter-associated domain-like"/>
    <property type="match status" value="1"/>
</dbReference>
<evidence type="ECO:0000256" key="1">
    <source>
        <dbReference type="ARBA" id="ARBA00005466"/>
    </source>
</evidence>
<evidence type="ECO:0000256" key="4">
    <source>
        <dbReference type="ARBA" id="ARBA00023002"/>
    </source>
</evidence>
<dbReference type="Proteomes" id="UP000443090">
    <property type="component" value="Unassembled WGS sequence"/>
</dbReference>
<dbReference type="GO" id="GO:0071949">
    <property type="term" value="F:FAD binding"/>
    <property type="evidence" value="ECO:0007669"/>
    <property type="project" value="InterPro"/>
</dbReference>
<feature type="signal peptide" evidence="5">
    <location>
        <begin position="1"/>
        <end position="24"/>
    </location>
</feature>
<dbReference type="Pfam" id="PF01565">
    <property type="entry name" value="FAD_binding_4"/>
    <property type="match status" value="1"/>
</dbReference>
<keyword evidence="8" id="KW-1185">Reference proteome</keyword>
<sequence length="557" mass="60451">MLLPTVTPLSLAIPLFCLLALAQGLLTGPSLEASAACVANPDYLTAKNHYWDAANADLTPACVVFPTSAEQVSYVVSVLLGFPTVPFAVKSGGHNSNVGFSSVDFGVLISFSQLNSTILSSDQATAEVGSGARWENAISALEPYDLAVVGGRIGDVGVGGLLLGGGLSFLSAQYGLACDNVVNYEVVLADSTIVNANEHSNRDLFWALKGGGNQFGIVTKFTLKTYPIGTDGQVWAGTRTYDVTKLSAVLNATQHFIEYNDDPKAAVIVTLDIAVDTLVQLAVVFFFYDGETPQGGVFDEFNALIPISDQVTTQTYSDFVSGNDDYSFYGLRYLYRTTTIPNLPGTNGTDLYNTVYSRFVDYVITNNLLFPGFVFSLAYQPLQTLVGLFSYLLFFSEEWRLSREPEYGLLKQLPAPRLFLSTCIYANPLGQLSAASVASGGDAMQLDPKNGDRVWIDLVISWETAVGDDIASSNAQRILSDIDNYVRTTYAGVPNTRYVEGNLTYEEYNPLFLNDAMYDQQPAQSYGGNSYERLSAIQKLVDPNGFFPTRTGGFKYT</sequence>
<keyword evidence="3" id="KW-0274">FAD</keyword>
<keyword evidence="2" id="KW-0285">Flavoprotein</keyword>
<dbReference type="InterPro" id="IPR036318">
    <property type="entry name" value="FAD-bd_PCMH-like_sf"/>
</dbReference>
<evidence type="ECO:0000313" key="7">
    <source>
        <dbReference type="EMBL" id="TVY48071.1"/>
    </source>
</evidence>
<evidence type="ECO:0000256" key="5">
    <source>
        <dbReference type="SAM" id="SignalP"/>
    </source>
</evidence>
<dbReference type="PANTHER" id="PTHR42973">
    <property type="entry name" value="BINDING OXIDOREDUCTASE, PUTATIVE (AFU_ORTHOLOGUE AFUA_1G17690)-RELATED"/>
    <property type="match status" value="1"/>
</dbReference>
<evidence type="ECO:0000313" key="8">
    <source>
        <dbReference type="Proteomes" id="UP000443090"/>
    </source>
</evidence>
<dbReference type="EMBL" id="QGMI01000061">
    <property type="protein sequence ID" value="TVY48071.1"/>
    <property type="molecule type" value="Genomic_DNA"/>
</dbReference>
<dbReference type="OrthoDB" id="2151789at2759"/>
<comment type="similarity">
    <text evidence="1">Belongs to the oxygen-dependent FAD-linked oxidoreductase family.</text>
</comment>
<reference evidence="7 8" key="1">
    <citation type="submission" date="2018-05" db="EMBL/GenBank/DDBJ databases">
        <title>Genome sequencing and assembly of the regulated plant pathogen Lachnellula willkommii and related sister species for the development of diagnostic species identification markers.</title>
        <authorList>
            <person name="Giroux E."/>
            <person name="Bilodeau G."/>
        </authorList>
    </citation>
    <scope>NUCLEOTIDE SEQUENCE [LARGE SCALE GENOMIC DNA]</scope>
    <source>
        <strain evidence="7 8">CBS 160.35</strain>
    </source>
</reference>
<dbReference type="Gene3D" id="3.30.465.10">
    <property type="match status" value="1"/>
</dbReference>
<evidence type="ECO:0000259" key="6">
    <source>
        <dbReference type="PROSITE" id="PS51387"/>
    </source>
</evidence>